<organism evidence="1 2">
    <name type="scientific">Ameca splendens</name>
    <dbReference type="NCBI Taxonomy" id="208324"/>
    <lineage>
        <taxon>Eukaryota</taxon>
        <taxon>Metazoa</taxon>
        <taxon>Chordata</taxon>
        <taxon>Craniata</taxon>
        <taxon>Vertebrata</taxon>
        <taxon>Euteleostomi</taxon>
        <taxon>Actinopterygii</taxon>
        <taxon>Neopterygii</taxon>
        <taxon>Teleostei</taxon>
        <taxon>Neoteleostei</taxon>
        <taxon>Acanthomorphata</taxon>
        <taxon>Ovalentaria</taxon>
        <taxon>Atherinomorphae</taxon>
        <taxon>Cyprinodontiformes</taxon>
        <taxon>Goodeidae</taxon>
        <taxon>Ameca</taxon>
    </lineage>
</organism>
<comment type="caution">
    <text evidence="1">The sequence shown here is derived from an EMBL/GenBank/DDBJ whole genome shotgun (WGS) entry which is preliminary data.</text>
</comment>
<protein>
    <submittedName>
        <fullName evidence="1">Uncharacterized protein</fullName>
    </submittedName>
</protein>
<dbReference type="EMBL" id="JAHRIP010010806">
    <property type="protein sequence ID" value="MEQ2284107.1"/>
    <property type="molecule type" value="Genomic_DNA"/>
</dbReference>
<reference evidence="1 2" key="1">
    <citation type="submission" date="2021-06" db="EMBL/GenBank/DDBJ databases">
        <authorList>
            <person name="Palmer J.M."/>
        </authorList>
    </citation>
    <scope>NUCLEOTIDE SEQUENCE [LARGE SCALE GENOMIC DNA]</scope>
    <source>
        <strain evidence="1 2">AS_MEX2019</strain>
        <tissue evidence="1">Muscle</tissue>
    </source>
</reference>
<name>A0ABV0XRQ3_9TELE</name>
<keyword evidence="2" id="KW-1185">Reference proteome</keyword>
<accession>A0ABV0XRQ3</accession>
<proteinExistence type="predicted"/>
<gene>
    <name evidence="1" type="ORF">AMECASPLE_018179</name>
</gene>
<evidence type="ECO:0000313" key="1">
    <source>
        <dbReference type="EMBL" id="MEQ2284107.1"/>
    </source>
</evidence>
<evidence type="ECO:0000313" key="2">
    <source>
        <dbReference type="Proteomes" id="UP001469553"/>
    </source>
</evidence>
<sequence length="100" mass="11169">MIYCPKDLKGRNAQYSSGTRHGNHSLGYALLSLKRPCLLSTMNCSDYTMCSNMHVKQTCQSAWDCLLKKQTIMNTSLILSQEDQMAFLISSSSSSCNFSL</sequence>
<dbReference type="Proteomes" id="UP001469553">
    <property type="component" value="Unassembled WGS sequence"/>
</dbReference>